<dbReference type="InterPro" id="IPR008792">
    <property type="entry name" value="PQQD"/>
</dbReference>
<evidence type="ECO:0000313" key="2">
    <source>
        <dbReference type="Proteomes" id="UP000295689"/>
    </source>
</evidence>
<dbReference type="InterPro" id="IPR041881">
    <property type="entry name" value="PqqD_sf"/>
</dbReference>
<comment type="caution">
    <text evidence="1">The sequence shown here is derived from an EMBL/GenBank/DDBJ whole genome shotgun (WGS) entry which is preliminary data.</text>
</comment>
<organism evidence="1 2">
    <name type="scientific">Mesobacillus foraminis</name>
    <dbReference type="NCBI Taxonomy" id="279826"/>
    <lineage>
        <taxon>Bacteria</taxon>
        <taxon>Bacillati</taxon>
        <taxon>Bacillota</taxon>
        <taxon>Bacilli</taxon>
        <taxon>Bacillales</taxon>
        <taxon>Bacillaceae</taxon>
        <taxon>Mesobacillus</taxon>
    </lineage>
</organism>
<dbReference type="Pfam" id="PF05402">
    <property type="entry name" value="PqqD"/>
    <property type="match status" value="1"/>
</dbReference>
<dbReference type="Gene3D" id="1.10.10.1150">
    <property type="entry name" value="Coenzyme PQQ synthesis protein D (PqqD)"/>
    <property type="match status" value="1"/>
</dbReference>
<dbReference type="Proteomes" id="UP000295689">
    <property type="component" value="Unassembled WGS sequence"/>
</dbReference>
<protein>
    <submittedName>
        <fullName evidence="1">Coenzyme PQQ synthesis protein D (PqqD)</fullName>
    </submittedName>
</protein>
<dbReference type="EMBL" id="SLVV01000011">
    <property type="protein sequence ID" value="TCN22178.1"/>
    <property type="molecule type" value="Genomic_DNA"/>
</dbReference>
<gene>
    <name evidence="1" type="ORF">EV146_11114</name>
</gene>
<dbReference type="NCBIfam" id="NF033536">
    <property type="entry name" value="lasso_PqqD_Bac"/>
    <property type="match status" value="1"/>
</dbReference>
<keyword evidence="2" id="KW-1185">Reference proteome</keyword>
<proteinExistence type="predicted"/>
<dbReference type="RefSeq" id="WP_132009813.1">
    <property type="nucleotide sequence ID" value="NZ_JABUHM010000013.1"/>
</dbReference>
<reference evidence="1 2" key="1">
    <citation type="journal article" date="2015" name="Stand. Genomic Sci.">
        <title>Genomic Encyclopedia of Bacterial and Archaeal Type Strains, Phase III: the genomes of soil and plant-associated and newly described type strains.</title>
        <authorList>
            <person name="Whitman W.B."/>
            <person name="Woyke T."/>
            <person name="Klenk H.P."/>
            <person name="Zhou Y."/>
            <person name="Lilburn T.G."/>
            <person name="Beck B.J."/>
            <person name="De Vos P."/>
            <person name="Vandamme P."/>
            <person name="Eisen J.A."/>
            <person name="Garrity G."/>
            <person name="Hugenholtz P."/>
            <person name="Kyrpides N.C."/>
        </authorList>
    </citation>
    <scope>NUCLEOTIDE SEQUENCE [LARGE SCALE GENOMIC DNA]</scope>
    <source>
        <strain evidence="1 2">CV53</strain>
    </source>
</reference>
<name>A0A4R2B5Y0_9BACI</name>
<evidence type="ECO:0000313" key="1">
    <source>
        <dbReference type="EMBL" id="TCN22178.1"/>
    </source>
</evidence>
<accession>A0A4R2B5Y0</accession>
<sequence length="101" mass="11334">MLNTVKLSLQSNVVQGEGNIVSEMDGEKVMLSIHNGKYYNLGEVGGNIWVMLKSPILVSELIELLLSEYNVDYSKCKAQVMSFLELLTREGLIQIKEAKEK</sequence>
<dbReference type="AlphaFoldDB" id="A0A4R2B5Y0"/>